<evidence type="ECO:0000256" key="9">
    <source>
        <dbReference type="SAM" id="Phobius"/>
    </source>
</evidence>
<evidence type="ECO:0000256" key="4">
    <source>
        <dbReference type="ARBA" id="ARBA00022840"/>
    </source>
</evidence>
<keyword evidence="13" id="KW-1185">Reference proteome</keyword>
<keyword evidence="6 9" id="KW-0472">Membrane</keyword>
<feature type="region of interest" description="Disordered" evidence="8">
    <location>
        <begin position="1128"/>
        <end position="1160"/>
    </location>
</feature>
<evidence type="ECO:0000259" key="11">
    <source>
        <dbReference type="PROSITE" id="PS50853"/>
    </source>
</evidence>
<feature type="transmembrane region" description="Helical" evidence="9">
    <location>
        <begin position="872"/>
        <end position="892"/>
    </location>
</feature>
<feature type="compositionally biased region" description="Low complexity" evidence="8">
    <location>
        <begin position="1025"/>
        <end position="1035"/>
    </location>
</feature>
<evidence type="ECO:0000256" key="8">
    <source>
        <dbReference type="SAM" id="MobiDB-lite"/>
    </source>
</evidence>
<evidence type="ECO:0000256" key="2">
    <source>
        <dbReference type="ARBA" id="ARBA00022692"/>
    </source>
</evidence>
<dbReference type="InterPro" id="IPR050449">
    <property type="entry name" value="Ephrin_rcpt_TKs"/>
</dbReference>
<feature type="chain" id="PRO_5035722637" evidence="10">
    <location>
        <begin position="44"/>
        <end position="1257"/>
    </location>
</feature>
<feature type="region of interest" description="Disordered" evidence="8">
    <location>
        <begin position="949"/>
        <end position="1047"/>
    </location>
</feature>
<keyword evidence="4" id="KW-0067">ATP-binding</keyword>
<dbReference type="InterPro" id="IPR003961">
    <property type="entry name" value="FN3_dom"/>
</dbReference>
<name>A0A8S4RVQ2_9NEOP</name>
<gene>
    <name evidence="12" type="primary">jg20486</name>
    <name evidence="12" type="ORF">PAEG_LOCUS17760</name>
</gene>
<evidence type="ECO:0000256" key="10">
    <source>
        <dbReference type="SAM" id="SignalP"/>
    </source>
</evidence>
<evidence type="ECO:0000256" key="1">
    <source>
        <dbReference type="ARBA" id="ARBA00004167"/>
    </source>
</evidence>
<dbReference type="PROSITE" id="PS50853">
    <property type="entry name" value="FN3"/>
    <property type="match status" value="2"/>
</dbReference>
<dbReference type="CDD" id="cd00063">
    <property type="entry name" value="FN3"/>
    <property type="match status" value="2"/>
</dbReference>
<feature type="domain" description="Fibronectin type-III" evidence="11">
    <location>
        <begin position="656"/>
        <end position="751"/>
    </location>
</feature>
<evidence type="ECO:0000256" key="7">
    <source>
        <dbReference type="ARBA" id="ARBA00023170"/>
    </source>
</evidence>
<organism evidence="12 13">
    <name type="scientific">Pararge aegeria aegeria</name>
    <dbReference type="NCBI Taxonomy" id="348720"/>
    <lineage>
        <taxon>Eukaryota</taxon>
        <taxon>Metazoa</taxon>
        <taxon>Ecdysozoa</taxon>
        <taxon>Arthropoda</taxon>
        <taxon>Hexapoda</taxon>
        <taxon>Insecta</taxon>
        <taxon>Pterygota</taxon>
        <taxon>Neoptera</taxon>
        <taxon>Endopterygota</taxon>
        <taxon>Lepidoptera</taxon>
        <taxon>Glossata</taxon>
        <taxon>Ditrysia</taxon>
        <taxon>Papilionoidea</taxon>
        <taxon>Nymphalidae</taxon>
        <taxon>Satyrinae</taxon>
        <taxon>Satyrini</taxon>
        <taxon>Parargina</taxon>
        <taxon>Pararge</taxon>
    </lineage>
</organism>
<sequence>MADLLSRRTQCCGSRKRPQFQPWIWCILLKCLSLPCIFSDCLSVNITVAVYPQGDIYIKYGDPLEMFCVADSNYTTNDTVFTLGSRHLKSEVVNSTTRRLYIKRPEKHIGTYYCQNIRNNKICTSRVLVDSPPEKVTDFKCLSKNLEILNCSWTSPVSVSTIRYNVTFSINTNPVNPPCEPSQIESTGYCVWNTNSMPRYRQQEETQFFDMTACNAFGCNSQNFTVDHFSIVKPDSPYELKILKYGTHSVYLEWKIPHNIVDFLSCGVDHIIQYQIAKVDNRTYFHTVDTSHLPTRNKTNRFHLTDLPYAHMQYEVRIYIKSKKATETQFWSDYVYKVFTTASEIPNRPPAMIAGAFDQSSYKSYRVINVYWKQLEEWEEAGANFTYKVLVSQSNRTQIVFPVKNKSMSYVSLNATLDALDITVWSFNINGSSINSSQIYITPEKDTHSLKVTSFTKLAYENGTYELSWVGIKNIDNYTLFWCQHNATQICIGRLDFASLDSHKTSHIMDLPREYRYQFAISANNGSKSSGMSWAKCDISKEGFVMYRFEVHLKYDAPTKSSVTLQWQMDCALKDGIITGYNISYCPIVQTSSECDKSVESKYKFISNPKQMNVTIYNLYSFRTYQFTFALNTIHGQKNIENATVVITTSEDTPTSPRNVKISNVTYDSLVISWDPPQNRNGIIGKYVIWNYDKPIHEDKVSGTDTSKREITLTGLQAFTNYSLFVQACNIPIDLCSKRGQNTIFVRTSIGPPSMLKAPTVMNNPDKLKWNEPAIPGGTVDLYQIKRVKDDLEPPEYIDTKEPEYLMTHCEGVVSTETYQVRAVNYDYDIYNGVLGDPNVTLPKRALNDTYKVYPGPWSEPSTVACRSKDSVTMILIFLAVFALIGVAYGSIKLYKKYRKMEDIKPVLPNGLGIPEKDISKYTFSSWSPTTKDEKPPSDEMLLLPNSKTAVSAPDTKQKDDNCGASDQTDSTALSSDSSVRGPIDRQASISDDSSNSSFIDQADQVKGPEDLVNKEEEEEEDSSAIETESSTEDSPYFSDKAFKKNPTSGYVQPVVNPATGYVQSAPAPVNNPTTKVTMHPTTTSYVMAGLQPSVFTTSTATSPATNPPQQSSGYVLPEEAQARSIVDFPKLGPSPPKLLGPENLPSMPTLPPSTKHSTDNSYIQLQSLDSMSSLKPSVRNPVPLKPPASSGYVSPADVVINKHLNNIITGQHAEESAILDPAMSPDAYCRFSWSTDPANDNLHTLLADSPTRTTKN</sequence>
<accession>A0A8S4RVQ2</accession>
<comment type="subcellular location">
    <subcellularLocation>
        <location evidence="1">Membrane</location>
        <topology evidence="1">Single-pass membrane protein</topology>
    </subcellularLocation>
</comment>
<evidence type="ECO:0000313" key="13">
    <source>
        <dbReference type="Proteomes" id="UP000838756"/>
    </source>
</evidence>
<keyword evidence="3" id="KW-0547">Nucleotide-binding</keyword>
<keyword evidence="7" id="KW-0675">Receptor</keyword>
<feature type="signal peptide" evidence="10">
    <location>
        <begin position="1"/>
        <end position="43"/>
    </location>
</feature>
<keyword evidence="10" id="KW-0732">Signal</keyword>
<dbReference type="InterPro" id="IPR036116">
    <property type="entry name" value="FN3_sf"/>
</dbReference>
<dbReference type="SMART" id="SM00060">
    <property type="entry name" value="FN3"/>
    <property type="match status" value="3"/>
</dbReference>
<dbReference type="InterPro" id="IPR013783">
    <property type="entry name" value="Ig-like_fold"/>
</dbReference>
<dbReference type="Gene3D" id="2.60.40.10">
    <property type="entry name" value="Immunoglobulins"/>
    <property type="match status" value="4"/>
</dbReference>
<protein>
    <submittedName>
        <fullName evidence="12">Jg20486 protein</fullName>
    </submittedName>
</protein>
<dbReference type="PANTHER" id="PTHR46877">
    <property type="entry name" value="EPH RECEPTOR A5"/>
    <property type="match status" value="1"/>
</dbReference>
<dbReference type="PANTHER" id="PTHR46877:SF14">
    <property type="entry name" value="RECEPTOR PROTEIN-TYROSINE KINASE"/>
    <property type="match status" value="1"/>
</dbReference>
<dbReference type="EMBL" id="CAKXAJ010025575">
    <property type="protein sequence ID" value="CAH2241317.1"/>
    <property type="molecule type" value="Genomic_DNA"/>
</dbReference>
<keyword evidence="2 9" id="KW-0812">Transmembrane</keyword>
<feature type="domain" description="Fibronectin type-III" evidence="11">
    <location>
        <begin position="549"/>
        <end position="652"/>
    </location>
</feature>
<dbReference type="GO" id="GO:0005524">
    <property type="term" value="F:ATP binding"/>
    <property type="evidence" value="ECO:0007669"/>
    <property type="project" value="UniProtKB-KW"/>
</dbReference>
<keyword evidence="5 9" id="KW-1133">Transmembrane helix</keyword>
<dbReference type="GO" id="GO:0005886">
    <property type="term" value="C:plasma membrane"/>
    <property type="evidence" value="ECO:0007669"/>
    <property type="project" value="TreeGrafter"/>
</dbReference>
<evidence type="ECO:0000313" key="12">
    <source>
        <dbReference type="EMBL" id="CAH2241317.1"/>
    </source>
</evidence>
<comment type="caution">
    <text evidence="12">The sequence shown here is derived from an EMBL/GenBank/DDBJ whole genome shotgun (WGS) entry which is preliminary data.</text>
</comment>
<proteinExistence type="predicted"/>
<dbReference type="Proteomes" id="UP000838756">
    <property type="component" value="Unassembled WGS sequence"/>
</dbReference>
<dbReference type="SUPFAM" id="SSF49265">
    <property type="entry name" value="Fibronectin type III"/>
    <property type="match status" value="2"/>
</dbReference>
<dbReference type="AlphaFoldDB" id="A0A8S4RVQ2"/>
<feature type="compositionally biased region" description="Polar residues" evidence="8">
    <location>
        <begin position="965"/>
        <end position="979"/>
    </location>
</feature>
<evidence type="ECO:0000256" key="5">
    <source>
        <dbReference type="ARBA" id="ARBA00022989"/>
    </source>
</evidence>
<dbReference type="Pfam" id="PF00041">
    <property type="entry name" value="fn3"/>
    <property type="match status" value="1"/>
</dbReference>
<evidence type="ECO:0000256" key="3">
    <source>
        <dbReference type="ARBA" id="ARBA00022741"/>
    </source>
</evidence>
<reference evidence="12" key="1">
    <citation type="submission" date="2022-03" db="EMBL/GenBank/DDBJ databases">
        <authorList>
            <person name="Lindestad O."/>
        </authorList>
    </citation>
    <scope>NUCLEOTIDE SEQUENCE</scope>
</reference>
<dbReference type="OrthoDB" id="6381660at2759"/>
<feature type="compositionally biased region" description="Low complexity" evidence="8">
    <location>
        <begin position="989"/>
        <end position="1001"/>
    </location>
</feature>
<evidence type="ECO:0000256" key="6">
    <source>
        <dbReference type="ARBA" id="ARBA00023136"/>
    </source>
</evidence>